<dbReference type="GO" id="GO:0046081">
    <property type="term" value="P:dUTP catabolic process"/>
    <property type="evidence" value="ECO:0007669"/>
    <property type="project" value="TreeGrafter"/>
</dbReference>
<accession>A0A6I2MEZ8</accession>
<dbReference type="InterPro" id="IPR048011">
    <property type="entry name" value="NTP-PPase_MazG-like_C"/>
</dbReference>
<dbReference type="InterPro" id="IPR048015">
    <property type="entry name" value="NTP-PPase_MazG-like_N"/>
</dbReference>
<dbReference type="EMBL" id="WKKF01000020">
    <property type="protein sequence ID" value="MRX56958.1"/>
    <property type="molecule type" value="Genomic_DNA"/>
</dbReference>
<dbReference type="Gene3D" id="3.40.1010.10">
    <property type="entry name" value="Cobalt-precorrin-4 Transmethylase, Domain 1"/>
    <property type="match status" value="1"/>
</dbReference>
<dbReference type="PANTHER" id="PTHR30522">
    <property type="entry name" value="NUCLEOSIDE TRIPHOSPHATE PYROPHOSPHOHYDROLASE"/>
    <property type="match status" value="1"/>
</dbReference>
<dbReference type="GO" id="GO:0046052">
    <property type="term" value="P:UTP catabolic process"/>
    <property type="evidence" value="ECO:0007669"/>
    <property type="project" value="TreeGrafter"/>
</dbReference>
<dbReference type="PIRSF" id="PIRSF002845">
    <property type="entry name" value="Ttrprl_mtas_MazG"/>
    <property type="match status" value="1"/>
</dbReference>
<dbReference type="InterPro" id="IPR000878">
    <property type="entry name" value="4pyrrol_Mease"/>
</dbReference>
<reference evidence="3 4" key="1">
    <citation type="submission" date="2019-11" db="EMBL/GenBank/DDBJ databases">
        <title>Bacillus idriensis genome.</title>
        <authorList>
            <person name="Konopka E.N."/>
            <person name="Newman J.D."/>
        </authorList>
    </citation>
    <scope>NUCLEOTIDE SEQUENCE [LARGE SCALE GENOMIC DNA]</scope>
    <source>
        <strain evidence="3 4">DSM 19097</strain>
    </source>
</reference>
<dbReference type="GO" id="GO:0008168">
    <property type="term" value="F:methyltransferase activity"/>
    <property type="evidence" value="ECO:0007669"/>
    <property type="project" value="InterPro"/>
</dbReference>
<feature type="domain" description="Tetrapyrrole methylase" evidence="1">
    <location>
        <begin position="4"/>
        <end position="206"/>
    </location>
</feature>
<dbReference type="Proteomes" id="UP000441585">
    <property type="component" value="Unassembled WGS sequence"/>
</dbReference>
<protein>
    <submittedName>
        <fullName evidence="3">Nucleoside triphosphate pyrophosphohydrolase</fullName>
        <ecNumber evidence="3">3.6.1.9</ecNumber>
    </submittedName>
</protein>
<dbReference type="InterPro" id="IPR014777">
    <property type="entry name" value="4pyrrole_Mease_sub1"/>
</dbReference>
<evidence type="ECO:0000259" key="1">
    <source>
        <dbReference type="Pfam" id="PF00590"/>
    </source>
</evidence>
<dbReference type="InterPro" id="IPR035996">
    <property type="entry name" value="4pyrrol_Methylase_sf"/>
</dbReference>
<dbReference type="InterPro" id="IPR004518">
    <property type="entry name" value="MazG-like_dom"/>
</dbReference>
<dbReference type="GO" id="GO:0006950">
    <property type="term" value="P:response to stress"/>
    <property type="evidence" value="ECO:0007669"/>
    <property type="project" value="UniProtKB-ARBA"/>
</dbReference>
<dbReference type="CDD" id="cd11529">
    <property type="entry name" value="NTP-PPase_MazG_Cterm"/>
    <property type="match status" value="1"/>
</dbReference>
<dbReference type="GO" id="GO:0047429">
    <property type="term" value="F:nucleoside triphosphate diphosphatase activity"/>
    <property type="evidence" value="ECO:0007669"/>
    <property type="project" value="UniProtKB-EC"/>
</dbReference>
<evidence type="ECO:0000313" key="4">
    <source>
        <dbReference type="Proteomes" id="UP000441585"/>
    </source>
</evidence>
<dbReference type="FunFam" id="1.10.287.1080:FF:000001">
    <property type="entry name" value="Nucleoside triphosphate pyrophosphohydrolase"/>
    <property type="match status" value="1"/>
</dbReference>
<dbReference type="RefSeq" id="WP_154319778.1">
    <property type="nucleotide sequence ID" value="NZ_CAJFZX010000019.1"/>
</dbReference>
<dbReference type="GO" id="GO:0046076">
    <property type="term" value="P:dTTP catabolic process"/>
    <property type="evidence" value="ECO:0007669"/>
    <property type="project" value="TreeGrafter"/>
</dbReference>
<dbReference type="GO" id="GO:0006203">
    <property type="term" value="P:dGTP catabolic process"/>
    <property type="evidence" value="ECO:0007669"/>
    <property type="project" value="TreeGrafter"/>
</dbReference>
<sequence length="489" mass="55425">MVKKITVVGLGGSDASHLPLGVYRTLTSASHLFLRTKEHPVVDELRAELPDYRTFDHLYEENDQFGDVYAKIELELYKEAEDKEVIYAVPGHPLVAEQTVQLLLQNGGQRGYEIHIAGGQSFLDATFTALQIDPIDGFQMADGLTMKREQLNYRQHLIICQVYDQMVASEVKLTLMEDLPDDYEVQIVTAAGSSQQKIVKVPLFELDRVTSVNNLTSVYVPPAEDESILNHQFSSLRSVIAELRGPNGCPWDLKQTHQSLKKYLIEECYELIEAIDEGDDEHVVEELGDVLLQVMLHSQIGSDDGMFSIDDVIRTLTEKMIRRHPHVFSTAVVSGSDEVLSNWQEIKRAEKGSDEKESLLKSIAGSLPALSKAYHIQKKAAKVGFDWDHAESAWEKVQEEMQEFKAETAEKHADQSKILAEFGDILFALVNIGRFYDVEPEEALSATNHKFKRRFEYIEKKANELNQNLEEMSIEEMDSYWNEAKSKGL</sequence>
<dbReference type="GO" id="GO:0046047">
    <property type="term" value="P:TTP catabolic process"/>
    <property type="evidence" value="ECO:0007669"/>
    <property type="project" value="TreeGrafter"/>
</dbReference>
<proteinExistence type="predicted"/>
<comment type="caution">
    <text evidence="3">The sequence shown here is derived from an EMBL/GenBank/DDBJ whole genome shotgun (WGS) entry which is preliminary data.</text>
</comment>
<dbReference type="Pfam" id="PF00590">
    <property type="entry name" value="TP_methylase"/>
    <property type="match status" value="1"/>
</dbReference>
<dbReference type="GO" id="GO:0046061">
    <property type="term" value="P:dATP catabolic process"/>
    <property type="evidence" value="ECO:0007669"/>
    <property type="project" value="TreeGrafter"/>
</dbReference>
<gene>
    <name evidence="3" type="primary">mazG</name>
    <name evidence="3" type="ORF">GJU41_23755</name>
</gene>
<dbReference type="SUPFAM" id="SSF53790">
    <property type="entry name" value="Tetrapyrrole methylase"/>
    <property type="match status" value="1"/>
</dbReference>
<dbReference type="CDD" id="cd11528">
    <property type="entry name" value="NTP-PPase_MazG_Nterm"/>
    <property type="match status" value="1"/>
</dbReference>
<dbReference type="InterPro" id="IPR024180">
    <property type="entry name" value="Tetrapyrrole_Mease/MazG_pred"/>
</dbReference>
<dbReference type="EC" id="3.6.1.9" evidence="3"/>
<dbReference type="Gene3D" id="1.10.287.1080">
    <property type="entry name" value="MazG-like"/>
    <property type="match status" value="2"/>
</dbReference>
<dbReference type="CDD" id="cd11723">
    <property type="entry name" value="YabN_N_like"/>
    <property type="match status" value="1"/>
</dbReference>
<dbReference type="InterPro" id="IPR035013">
    <property type="entry name" value="YabN_N"/>
</dbReference>
<dbReference type="FunFam" id="1.10.287.1080:FF:000003">
    <property type="entry name" value="Nucleoside triphosphate pyrophosphohydrolase"/>
    <property type="match status" value="1"/>
</dbReference>
<dbReference type="SUPFAM" id="SSF101386">
    <property type="entry name" value="all-alpha NTP pyrophosphatases"/>
    <property type="match status" value="2"/>
</dbReference>
<dbReference type="InterPro" id="IPR011551">
    <property type="entry name" value="NTP_PyrPHydrolase_MazG"/>
</dbReference>
<dbReference type="Pfam" id="PF03819">
    <property type="entry name" value="MazG"/>
    <property type="match status" value="1"/>
</dbReference>
<dbReference type="NCBIfam" id="NF007113">
    <property type="entry name" value="PRK09562.1"/>
    <property type="match status" value="1"/>
</dbReference>
<evidence type="ECO:0000259" key="2">
    <source>
        <dbReference type="Pfam" id="PF03819"/>
    </source>
</evidence>
<keyword evidence="4" id="KW-1185">Reference proteome</keyword>
<dbReference type="PANTHER" id="PTHR30522:SF0">
    <property type="entry name" value="NUCLEOSIDE TRIPHOSPHATE PYROPHOSPHOHYDROLASE"/>
    <property type="match status" value="1"/>
</dbReference>
<keyword evidence="3" id="KW-0378">Hydrolase</keyword>
<evidence type="ECO:0000313" key="3">
    <source>
        <dbReference type="EMBL" id="MRX56958.1"/>
    </source>
</evidence>
<dbReference type="AlphaFoldDB" id="A0A6I2MEZ8"/>
<name>A0A6I2MEZ8_9BACI</name>
<organism evidence="3 4">
    <name type="scientific">Metabacillus idriensis</name>
    <dbReference type="NCBI Taxonomy" id="324768"/>
    <lineage>
        <taxon>Bacteria</taxon>
        <taxon>Bacillati</taxon>
        <taxon>Bacillota</taxon>
        <taxon>Bacilli</taxon>
        <taxon>Bacillales</taxon>
        <taxon>Bacillaceae</taxon>
        <taxon>Metabacillus</taxon>
    </lineage>
</organism>
<dbReference type="NCBIfam" id="TIGR00444">
    <property type="entry name" value="mazG"/>
    <property type="match status" value="1"/>
</dbReference>
<feature type="domain" description="NTP pyrophosphohydrolase MazG-like" evidence="2">
    <location>
        <begin position="255"/>
        <end position="328"/>
    </location>
</feature>